<organism evidence="4 5">
    <name type="scientific">Flemingia macrophylla</name>
    <dbReference type="NCBI Taxonomy" id="520843"/>
    <lineage>
        <taxon>Eukaryota</taxon>
        <taxon>Viridiplantae</taxon>
        <taxon>Streptophyta</taxon>
        <taxon>Embryophyta</taxon>
        <taxon>Tracheophyta</taxon>
        <taxon>Spermatophyta</taxon>
        <taxon>Magnoliopsida</taxon>
        <taxon>eudicotyledons</taxon>
        <taxon>Gunneridae</taxon>
        <taxon>Pentapetalae</taxon>
        <taxon>rosids</taxon>
        <taxon>fabids</taxon>
        <taxon>Fabales</taxon>
        <taxon>Fabaceae</taxon>
        <taxon>Papilionoideae</taxon>
        <taxon>50 kb inversion clade</taxon>
        <taxon>NPAAA clade</taxon>
        <taxon>indigoferoid/millettioid clade</taxon>
        <taxon>Phaseoleae</taxon>
        <taxon>Flemingia</taxon>
    </lineage>
</organism>
<proteinExistence type="predicted"/>
<dbReference type="InterPro" id="IPR054080">
    <property type="entry name" value="TPR1-like_2nd"/>
</dbReference>
<evidence type="ECO:0000313" key="4">
    <source>
        <dbReference type="EMBL" id="KAL2340705.1"/>
    </source>
</evidence>
<feature type="domain" description="CTLH" evidence="3">
    <location>
        <begin position="1"/>
        <end position="55"/>
    </location>
</feature>
<sequence length="261" mass="30299">MKHFEEKVQDGEWDEVEKYLTGFTKVDDNRYSMKIFFEIKKQKYLEALDRQDKAKAIEILVDDLKVFSTFTEELYKEITQLITLSNFRAGADHYGPLIAHPSVFVSQEMVVDGKGTCDGEFSINRTGPNYDSNEEPYQLVGSTITDPLDESYSINPRGIFHPAHIRNRLFMLTKSANDLVVEILDVVDMQVASVVVDDTIPPTFLVRFRKALPESFKRVRFKYMLSPNLTPFKTSGETTWWLHPHRCRRCEEDCCFTKRIC</sequence>
<name>A0ABD1MY11_9FABA</name>
<keyword evidence="1" id="KW-0853">WD repeat</keyword>
<dbReference type="PROSITE" id="PS50897">
    <property type="entry name" value="CTLH"/>
    <property type="match status" value="1"/>
</dbReference>
<evidence type="ECO:0000313" key="5">
    <source>
        <dbReference type="Proteomes" id="UP001603857"/>
    </source>
</evidence>
<dbReference type="Proteomes" id="UP001603857">
    <property type="component" value="Unassembled WGS sequence"/>
</dbReference>
<dbReference type="EMBL" id="JBGMDY010000003">
    <property type="protein sequence ID" value="KAL2340705.1"/>
    <property type="molecule type" value="Genomic_DNA"/>
</dbReference>
<dbReference type="Pfam" id="PF21889">
    <property type="entry name" value="TPR1-like_2nd"/>
    <property type="match status" value="1"/>
</dbReference>
<reference evidence="4 5" key="1">
    <citation type="submission" date="2024-08" db="EMBL/GenBank/DDBJ databases">
        <title>Insights into the chromosomal genome structure of Flemingia macrophylla.</title>
        <authorList>
            <person name="Ding Y."/>
            <person name="Zhao Y."/>
            <person name="Bi W."/>
            <person name="Wu M."/>
            <person name="Zhao G."/>
            <person name="Gong Y."/>
            <person name="Li W."/>
            <person name="Zhang P."/>
        </authorList>
    </citation>
    <scope>NUCLEOTIDE SEQUENCE [LARGE SCALE GENOMIC DNA]</scope>
    <source>
        <strain evidence="4">DYQJB</strain>
        <tissue evidence="4">Leaf</tissue>
    </source>
</reference>
<evidence type="ECO:0000256" key="1">
    <source>
        <dbReference type="ARBA" id="ARBA00022574"/>
    </source>
</evidence>
<dbReference type="AlphaFoldDB" id="A0ABD1MY11"/>
<protein>
    <recommendedName>
        <fullName evidence="3">CTLH domain-containing protein</fullName>
    </recommendedName>
</protein>
<dbReference type="InterPro" id="IPR006595">
    <property type="entry name" value="CTLH_C"/>
</dbReference>
<gene>
    <name evidence="4" type="ORF">Fmac_008645</name>
</gene>
<evidence type="ECO:0000256" key="2">
    <source>
        <dbReference type="ARBA" id="ARBA00022737"/>
    </source>
</evidence>
<dbReference type="PANTHER" id="PTHR44083">
    <property type="entry name" value="TOPLESS-RELATED PROTEIN 1-RELATED"/>
    <property type="match status" value="1"/>
</dbReference>
<dbReference type="SMART" id="SM00668">
    <property type="entry name" value="CTLH"/>
    <property type="match status" value="1"/>
</dbReference>
<evidence type="ECO:0000259" key="3">
    <source>
        <dbReference type="PROSITE" id="PS50897"/>
    </source>
</evidence>
<keyword evidence="5" id="KW-1185">Reference proteome</keyword>
<dbReference type="InterPro" id="IPR027728">
    <property type="entry name" value="Topless_fam"/>
</dbReference>
<accession>A0ABD1MY11</accession>
<keyword evidence="2" id="KW-0677">Repeat</keyword>
<dbReference type="PANTHER" id="PTHR44083:SF2">
    <property type="entry name" value="TOPLESS-RELATED PROTEIN 3"/>
    <property type="match status" value="1"/>
</dbReference>
<comment type="caution">
    <text evidence="4">The sequence shown here is derived from an EMBL/GenBank/DDBJ whole genome shotgun (WGS) entry which is preliminary data.</text>
</comment>